<feature type="transmembrane region" description="Helical" evidence="8">
    <location>
        <begin position="17"/>
        <end position="40"/>
    </location>
</feature>
<evidence type="ECO:0000256" key="2">
    <source>
        <dbReference type="ARBA" id="ARBA00022475"/>
    </source>
</evidence>
<dbReference type="RefSeq" id="WP_126630685.1">
    <property type="nucleotide sequence ID" value="NZ_BIFT01000002.1"/>
</dbReference>
<dbReference type="PANTHER" id="PTHR22926:SF3">
    <property type="entry name" value="UNDECAPRENYL-PHOSPHATE ALPHA-N-ACETYLGLUCOSAMINYL 1-PHOSPHATE TRANSFERASE"/>
    <property type="match status" value="1"/>
</dbReference>
<keyword evidence="6 8" id="KW-0472">Membrane</keyword>
<dbReference type="PANTHER" id="PTHR22926">
    <property type="entry name" value="PHOSPHO-N-ACETYLMURAMOYL-PENTAPEPTIDE-TRANSFERASE"/>
    <property type="match status" value="1"/>
</dbReference>
<dbReference type="EMBL" id="BIFT01000002">
    <property type="protein sequence ID" value="GCE30619.1"/>
    <property type="molecule type" value="Genomic_DNA"/>
</dbReference>
<dbReference type="AlphaFoldDB" id="A0A402BH15"/>
<feature type="transmembrane region" description="Helical" evidence="8">
    <location>
        <begin position="189"/>
        <end position="206"/>
    </location>
</feature>
<accession>A0A402BH15</accession>
<evidence type="ECO:0000313" key="9">
    <source>
        <dbReference type="EMBL" id="GCE30619.1"/>
    </source>
</evidence>
<dbReference type="GO" id="GO:0044038">
    <property type="term" value="P:cell wall macromolecule biosynthetic process"/>
    <property type="evidence" value="ECO:0007669"/>
    <property type="project" value="TreeGrafter"/>
</dbReference>
<keyword evidence="3" id="KW-0808">Transferase</keyword>
<feature type="binding site" evidence="7">
    <location>
        <position position="274"/>
    </location>
    <ligand>
        <name>Mg(2+)</name>
        <dbReference type="ChEBI" id="CHEBI:18420"/>
    </ligand>
</feature>
<feature type="transmembrane region" description="Helical" evidence="8">
    <location>
        <begin position="376"/>
        <end position="396"/>
    </location>
</feature>
<dbReference type="InterPro" id="IPR018480">
    <property type="entry name" value="PNAcMuramoyl-5peptid_Trfase_CS"/>
</dbReference>
<evidence type="ECO:0000313" key="10">
    <source>
        <dbReference type="Proteomes" id="UP000287171"/>
    </source>
</evidence>
<dbReference type="GO" id="GO:0016780">
    <property type="term" value="F:phosphotransferase activity, for other substituted phosphate groups"/>
    <property type="evidence" value="ECO:0007669"/>
    <property type="project" value="InterPro"/>
</dbReference>
<keyword evidence="2" id="KW-1003">Cell membrane</keyword>
<keyword evidence="7" id="KW-0479">Metal-binding</keyword>
<dbReference type="PROSITE" id="PS01348">
    <property type="entry name" value="MRAY_2"/>
    <property type="match status" value="1"/>
</dbReference>
<sequence>MKLFQASLEFLVANHSLLFLGAVAAFLLTYVLTFCVLAVCRKYNWFEPVVAHKVHKKSLPRLGGLAIFAAFLFSSLLFYLPTLFVQPGKQEFIWGHSISQELIIYVLFLLAALLIVAVHAYDDVKGMKPLPKLLAQTVAVLILMGPGLQRFHGVLFFGVNNPFVHVGLAYTAALPWYQQPELTLFIREPVVSWLAIPAVLFTWFWFVGMMNAINFIDGLDGLAAGIVSIVGLFITIISFQLGQYTIATLAAIFTGAVAGFLPHNWNPSRMIMGDTGSQFLGLALAMISIMGGAKFALILMILGIPILDIAWVMLNRIRRGQNPMQRDLLPQYSHKTHLHYRLLFGGLNARQVCYILYTVTAIFGLSALTLPRILKFVGFGLVGLIVCGLFWWSIFLQQKKAQQKPHDAQQA</sequence>
<evidence type="ECO:0000256" key="6">
    <source>
        <dbReference type="ARBA" id="ARBA00023136"/>
    </source>
</evidence>
<evidence type="ECO:0000256" key="4">
    <source>
        <dbReference type="ARBA" id="ARBA00022692"/>
    </source>
</evidence>
<evidence type="ECO:0000256" key="1">
    <source>
        <dbReference type="ARBA" id="ARBA00004651"/>
    </source>
</evidence>
<feature type="transmembrane region" description="Helical" evidence="8">
    <location>
        <begin position="218"/>
        <end position="237"/>
    </location>
</feature>
<name>A0A402BH15_9CHLR</name>
<dbReference type="GO" id="GO:0009103">
    <property type="term" value="P:lipopolysaccharide biosynthetic process"/>
    <property type="evidence" value="ECO:0007669"/>
    <property type="project" value="TreeGrafter"/>
</dbReference>
<dbReference type="Proteomes" id="UP000287171">
    <property type="component" value="Unassembled WGS sequence"/>
</dbReference>
<dbReference type="GO" id="GO:0005886">
    <property type="term" value="C:plasma membrane"/>
    <property type="evidence" value="ECO:0007669"/>
    <property type="project" value="UniProtKB-SubCell"/>
</dbReference>
<reference evidence="10" key="1">
    <citation type="submission" date="2018-12" db="EMBL/GenBank/DDBJ databases">
        <title>Tengunoibacter tsumagoiensis gen. nov., sp. nov., Dictyobacter kobayashii sp. nov., D. alpinus sp. nov., and D. joshuensis sp. nov. and description of Dictyobacteraceae fam. nov. within the order Ktedonobacterales isolated from Tengu-no-mugimeshi.</title>
        <authorList>
            <person name="Wang C.M."/>
            <person name="Zheng Y."/>
            <person name="Sakai Y."/>
            <person name="Toyoda A."/>
            <person name="Minakuchi Y."/>
            <person name="Abe K."/>
            <person name="Yokota A."/>
            <person name="Yabe S."/>
        </authorList>
    </citation>
    <scope>NUCLEOTIDE SEQUENCE [LARGE SCALE GENOMIC DNA]</scope>
    <source>
        <strain evidence="10">Uno16</strain>
    </source>
</reference>
<proteinExistence type="predicted"/>
<comment type="cofactor">
    <cofactor evidence="7">
        <name>Mg(2+)</name>
        <dbReference type="ChEBI" id="CHEBI:18420"/>
    </cofactor>
</comment>
<evidence type="ECO:0008006" key="11">
    <source>
        <dbReference type="Google" id="ProtNLM"/>
    </source>
</evidence>
<feature type="transmembrane region" description="Helical" evidence="8">
    <location>
        <begin position="281"/>
        <end position="314"/>
    </location>
</feature>
<protein>
    <recommendedName>
        <fullName evidence="11">Undecaprenyl-phosphate alpha-N-acetylglucosaminyl 1-phosphate transferase</fullName>
    </recommendedName>
</protein>
<keyword evidence="4 8" id="KW-0812">Transmembrane</keyword>
<dbReference type="InterPro" id="IPR000715">
    <property type="entry name" value="Glycosyl_transferase_4"/>
</dbReference>
<evidence type="ECO:0000256" key="7">
    <source>
        <dbReference type="PIRSR" id="PIRSR600715-1"/>
    </source>
</evidence>
<dbReference type="OrthoDB" id="9805475at2"/>
<keyword evidence="10" id="KW-1185">Reference proteome</keyword>
<dbReference type="GO" id="GO:0046872">
    <property type="term" value="F:metal ion binding"/>
    <property type="evidence" value="ECO:0007669"/>
    <property type="project" value="UniProtKB-KW"/>
</dbReference>
<feature type="transmembrane region" description="Helical" evidence="8">
    <location>
        <begin position="352"/>
        <end position="370"/>
    </location>
</feature>
<gene>
    <name evidence="9" type="ORF">KDA_61030</name>
</gene>
<evidence type="ECO:0000256" key="3">
    <source>
        <dbReference type="ARBA" id="ARBA00022679"/>
    </source>
</evidence>
<feature type="binding site" evidence="7">
    <location>
        <position position="214"/>
    </location>
    <ligand>
        <name>Mg(2+)</name>
        <dbReference type="ChEBI" id="CHEBI:18420"/>
    </ligand>
</feature>
<evidence type="ECO:0000256" key="8">
    <source>
        <dbReference type="SAM" id="Phobius"/>
    </source>
</evidence>
<organism evidence="9 10">
    <name type="scientific">Dictyobacter alpinus</name>
    <dbReference type="NCBI Taxonomy" id="2014873"/>
    <lineage>
        <taxon>Bacteria</taxon>
        <taxon>Bacillati</taxon>
        <taxon>Chloroflexota</taxon>
        <taxon>Ktedonobacteria</taxon>
        <taxon>Ktedonobacterales</taxon>
        <taxon>Dictyobacteraceae</taxon>
        <taxon>Dictyobacter</taxon>
    </lineage>
</organism>
<dbReference type="CDD" id="cd06853">
    <property type="entry name" value="GT_WecA_like"/>
    <property type="match status" value="1"/>
</dbReference>
<dbReference type="GO" id="GO:0071555">
    <property type="term" value="P:cell wall organization"/>
    <property type="evidence" value="ECO:0007669"/>
    <property type="project" value="TreeGrafter"/>
</dbReference>
<comment type="subcellular location">
    <subcellularLocation>
        <location evidence="1">Cell membrane</location>
        <topology evidence="1">Multi-pass membrane protein</topology>
    </subcellularLocation>
</comment>
<keyword evidence="7" id="KW-0460">Magnesium</keyword>
<comment type="caution">
    <text evidence="9">The sequence shown here is derived from an EMBL/GenBank/DDBJ whole genome shotgun (WGS) entry which is preliminary data.</text>
</comment>
<feature type="transmembrane region" description="Helical" evidence="8">
    <location>
        <begin position="102"/>
        <end position="121"/>
    </location>
</feature>
<keyword evidence="5 8" id="KW-1133">Transmembrane helix</keyword>
<feature type="transmembrane region" description="Helical" evidence="8">
    <location>
        <begin position="61"/>
        <end position="82"/>
    </location>
</feature>
<dbReference type="Pfam" id="PF00953">
    <property type="entry name" value="Glycos_transf_4"/>
    <property type="match status" value="1"/>
</dbReference>
<feature type="transmembrane region" description="Helical" evidence="8">
    <location>
        <begin position="155"/>
        <end position="177"/>
    </location>
</feature>
<feature type="transmembrane region" description="Helical" evidence="8">
    <location>
        <begin position="244"/>
        <end position="261"/>
    </location>
</feature>
<evidence type="ECO:0000256" key="5">
    <source>
        <dbReference type="ARBA" id="ARBA00022989"/>
    </source>
</evidence>